<evidence type="ECO:0000256" key="1">
    <source>
        <dbReference type="SAM" id="MobiDB-lite"/>
    </source>
</evidence>
<reference evidence="5" key="1">
    <citation type="journal article" date="2019" name="Int. J. Syst. Evol. Microbiol.">
        <title>The Global Catalogue of Microorganisms (GCM) 10K type strain sequencing project: providing services to taxonomists for standard genome sequencing and annotation.</title>
        <authorList>
            <consortium name="The Broad Institute Genomics Platform"/>
            <consortium name="The Broad Institute Genome Sequencing Center for Infectious Disease"/>
            <person name="Wu L."/>
            <person name="Ma J."/>
        </authorList>
    </citation>
    <scope>NUCLEOTIDE SEQUENCE [LARGE SCALE GENOMIC DNA]</scope>
    <source>
        <strain evidence="5">NBRC 104970</strain>
    </source>
</reference>
<dbReference type="PANTHER" id="PTHR37549:SF1">
    <property type="entry name" value="LIPOPROTEIN LPRI"/>
    <property type="match status" value="1"/>
</dbReference>
<protein>
    <recommendedName>
        <fullName evidence="3">Lysozyme inhibitor LprI-like N-terminal domain-containing protein</fullName>
    </recommendedName>
</protein>
<evidence type="ECO:0000313" key="5">
    <source>
        <dbReference type="Proteomes" id="UP001156836"/>
    </source>
</evidence>
<feature type="domain" description="Lysozyme inhibitor LprI-like N-terminal" evidence="3">
    <location>
        <begin position="25"/>
        <end position="99"/>
    </location>
</feature>
<comment type="caution">
    <text evidence="4">The sequence shown here is derived from an EMBL/GenBank/DDBJ whole genome shotgun (WGS) entry which is preliminary data.</text>
</comment>
<gene>
    <name evidence="4" type="ORF">GCM10007860_33940</name>
</gene>
<dbReference type="InterPro" id="IPR052755">
    <property type="entry name" value="Lysozyme_Inhibitor_LprI"/>
</dbReference>
<sequence>MKRIASGIGLWLALMAGTDAAGIDCAAARTVVDSTICARPELRLMDRDVAGLYRQLQREPTVDGVALRQAQRRWLTQRDACGAEADCLLQRHVERSAALDLQLHVARAYQPDGVDRAAMRQLRDAVAAAMARDEEFPLETALAAFALPPERVTRFRNVRPPDAPEDADARFPSERPAGVTPDEWRALRASQVEGGGESGNAGYELIDLDGDGDRDLLIDSYQGGTGLWSYAIALERRGGRFVAPARARPAAGEAGDESLYAINGRGGNQQATWVRLQGRVYTALRDSVYGSDRLYLLRPLRTLALVPRLTVDYRYHFTVPRQQRPEAGQPPYQLDEQRLAALNQAVADPDAFHAGPPADGPLCPIPPGTPEENQADWYGFGPGHYSFEIVADLPVWLDGACHVGQLIDWFGQYDRTHGLSAQLQIKKPGSPGPETLYELSARRSAIRVGAELAVYPP</sequence>
<dbReference type="Pfam" id="PF07007">
    <property type="entry name" value="LprI"/>
    <property type="match status" value="1"/>
</dbReference>
<dbReference type="InterPro" id="IPR009739">
    <property type="entry name" value="LprI-like_N"/>
</dbReference>
<dbReference type="EMBL" id="BSOZ01000108">
    <property type="protein sequence ID" value="GLS06224.1"/>
    <property type="molecule type" value="Genomic_DNA"/>
</dbReference>
<keyword evidence="2" id="KW-0732">Signal</keyword>
<proteinExistence type="predicted"/>
<feature type="signal peptide" evidence="2">
    <location>
        <begin position="1"/>
        <end position="20"/>
    </location>
</feature>
<keyword evidence="5" id="KW-1185">Reference proteome</keyword>
<evidence type="ECO:0000259" key="3">
    <source>
        <dbReference type="Pfam" id="PF07007"/>
    </source>
</evidence>
<organism evidence="4 5">
    <name type="scientific">Chitiniphilus shinanonensis</name>
    <dbReference type="NCBI Taxonomy" id="553088"/>
    <lineage>
        <taxon>Bacteria</taxon>
        <taxon>Pseudomonadati</taxon>
        <taxon>Pseudomonadota</taxon>
        <taxon>Betaproteobacteria</taxon>
        <taxon>Neisseriales</taxon>
        <taxon>Chitinibacteraceae</taxon>
        <taxon>Chitiniphilus</taxon>
    </lineage>
</organism>
<evidence type="ECO:0000313" key="4">
    <source>
        <dbReference type="EMBL" id="GLS06224.1"/>
    </source>
</evidence>
<accession>A0ABQ6BWY9</accession>
<dbReference type="PANTHER" id="PTHR37549">
    <property type="entry name" value="LIPOPROTEIN LPRI"/>
    <property type="match status" value="1"/>
</dbReference>
<evidence type="ECO:0000256" key="2">
    <source>
        <dbReference type="SAM" id="SignalP"/>
    </source>
</evidence>
<dbReference type="RefSeq" id="WP_018748846.1">
    <property type="nucleotide sequence ID" value="NZ_BSOZ01000108.1"/>
</dbReference>
<dbReference type="Gene3D" id="1.20.1270.180">
    <property type="match status" value="1"/>
</dbReference>
<name>A0ABQ6BWY9_9NEIS</name>
<feature type="chain" id="PRO_5045793176" description="Lysozyme inhibitor LprI-like N-terminal domain-containing protein" evidence="2">
    <location>
        <begin position="21"/>
        <end position="457"/>
    </location>
</feature>
<feature type="region of interest" description="Disordered" evidence="1">
    <location>
        <begin position="160"/>
        <end position="179"/>
    </location>
</feature>
<dbReference type="Proteomes" id="UP001156836">
    <property type="component" value="Unassembled WGS sequence"/>
</dbReference>